<feature type="transmembrane region" description="Helical" evidence="17">
    <location>
        <begin position="94"/>
        <end position="117"/>
    </location>
</feature>
<feature type="transmembrane region" description="Helical" evidence="17">
    <location>
        <begin position="129"/>
        <end position="151"/>
    </location>
</feature>
<evidence type="ECO:0000256" key="5">
    <source>
        <dbReference type="ARBA" id="ARBA00022448"/>
    </source>
</evidence>
<keyword evidence="14 17" id="KW-0496">Mitochondrion</keyword>
<evidence type="ECO:0000256" key="7">
    <source>
        <dbReference type="ARBA" id="ARBA00022692"/>
    </source>
</evidence>
<feature type="transmembrane region" description="Helical" evidence="17">
    <location>
        <begin position="286"/>
        <end position="311"/>
    </location>
</feature>
<dbReference type="EC" id="7.1.1.2" evidence="3 17"/>
<feature type="transmembrane region" description="Helical" evidence="17">
    <location>
        <begin position="32"/>
        <end position="49"/>
    </location>
</feature>
<evidence type="ECO:0000256" key="4">
    <source>
        <dbReference type="ARBA" id="ARBA00021008"/>
    </source>
</evidence>
<dbReference type="InterPro" id="IPR001750">
    <property type="entry name" value="ND/Mrp_TM"/>
</dbReference>
<keyword evidence="8 17" id="KW-0999">Mitochondrion inner membrane</keyword>
<proteinExistence type="inferred from homology"/>
<keyword evidence="7 17" id="KW-0812">Transmembrane</keyword>
<dbReference type="PANTHER" id="PTHR46552:SF1">
    <property type="entry name" value="NADH-UBIQUINONE OXIDOREDUCTASE CHAIN 2"/>
    <property type="match status" value="1"/>
</dbReference>
<evidence type="ECO:0000256" key="11">
    <source>
        <dbReference type="ARBA" id="ARBA00022989"/>
    </source>
</evidence>
<dbReference type="EMBL" id="LC107880">
    <property type="protein sequence ID" value="BAU24801.1"/>
    <property type="molecule type" value="Genomic_DNA"/>
</dbReference>
<geneLocation type="mitochondrion" evidence="19"/>
<dbReference type="PANTHER" id="PTHR46552">
    <property type="entry name" value="NADH-UBIQUINONE OXIDOREDUCTASE CHAIN 2"/>
    <property type="match status" value="1"/>
</dbReference>
<feature type="transmembrane region" description="Helical" evidence="17">
    <location>
        <begin position="183"/>
        <end position="203"/>
    </location>
</feature>
<feature type="transmembrane region" description="Helical" evidence="17">
    <location>
        <begin position="157"/>
        <end position="176"/>
    </location>
</feature>
<organism evidence="19">
    <name type="scientific">Lepetodrilus nux</name>
    <dbReference type="NCBI Taxonomy" id="505977"/>
    <lineage>
        <taxon>Eukaryota</taxon>
        <taxon>Metazoa</taxon>
        <taxon>Spiralia</taxon>
        <taxon>Lophotrochozoa</taxon>
        <taxon>Mollusca</taxon>
        <taxon>Gastropoda</taxon>
        <taxon>Vetigastropoda</taxon>
        <taxon>Lepetellida</taxon>
        <taxon>Lepetodriloidea</taxon>
        <taxon>Lepetodrilidae</taxon>
        <taxon>Lepetodrilus</taxon>
    </lineage>
</organism>
<keyword evidence="10 17" id="KW-0249">Electron transport</keyword>
<comment type="function">
    <text evidence="17">Core subunit of the mitochondrial membrane respiratory chain NADH dehydrogenase (Complex I) which catalyzes electron transfer from NADH through the respiratory chain, using ubiquinone as an electron acceptor. Essential for the catalytic activity and assembly of complex I.</text>
</comment>
<dbReference type="GO" id="GO:0008137">
    <property type="term" value="F:NADH dehydrogenase (ubiquinone) activity"/>
    <property type="evidence" value="ECO:0007669"/>
    <property type="project" value="UniProtKB-EC"/>
</dbReference>
<evidence type="ECO:0000256" key="15">
    <source>
        <dbReference type="ARBA" id="ARBA00023136"/>
    </source>
</evidence>
<evidence type="ECO:0000256" key="13">
    <source>
        <dbReference type="ARBA" id="ARBA00023075"/>
    </source>
</evidence>
<evidence type="ECO:0000256" key="10">
    <source>
        <dbReference type="ARBA" id="ARBA00022982"/>
    </source>
</evidence>
<reference evidence="19" key="1">
    <citation type="submission" date="2016-01" db="EMBL/GenBank/DDBJ databases">
        <title>The mitochondrial genome sequence of a deep-sea, hydrothermal vent limpet, Lepetodrilus nux, presents a novel marine gastropod gene arrangement.</title>
        <authorList>
            <person name="Nakajima Y."/>
            <person name="Shinzato C."/>
            <person name="Khalturina M."/>
            <person name="Nakamura M."/>
            <person name="Watanabe H."/>
            <person name="Satoh N."/>
            <person name="Mitarai S."/>
        </authorList>
    </citation>
    <scope>NUCLEOTIDE SEQUENCE</scope>
</reference>
<keyword evidence="15 17" id="KW-0472">Membrane</keyword>
<evidence type="ECO:0000256" key="17">
    <source>
        <dbReference type="RuleBase" id="RU003403"/>
    </source>
</evidence>
<evidence type="ECO:0000256" key="3">
    <source>
        <dbReference type="ARBA" id="ARBA00012944"/>
    </source>
</evidence>
<dbReference type="PRINTS" id="PR01436">
    <property type="entry name" value="NADHDHGNASE2"/>
</dbReference>
<evidence type="ECO:0000259" key="18">
    <source>
        <dbReference type="Pfam" id="PF00361"/>
    </source>
</evidence>
<comment type="catalytic activity">
    <reaction evidence="16 17">
        <text>a ubiquinone + NADH + 5 H(+)(in) = a ubiquinol + NAD(+) + 4 H(+)(out)</text>
        <dbReference type="Rhea" id="RHEA:29091"/>
        <dbReference type="Rhea" id="RHEA-COMP:9565"/>
        <dbReference type="Rhea" id="RHEA-COMP:9566"/>
        <dbReference type="ChEBI" id="CHEBI:15378"/>
        <dbReference type="ChEBI" id="CHEBI:16389"/>
        <dbReference type="ChEBI" id="CHEBI:17976"/>
        <dbReference type="ChEBI" id="CHEBI:57540"/>
        <dbReference type="ChEBI" id="CHEBI:57945"/>
        <dbReference type="EC" id="7.1.1.2"/>
    </reaction>
</comment>
<feature type="transmembrane region" description="Helical" evidence="17">
    <location>
        <begin position="249"/>
        <end position="274"/>
    </location>
</feature>
<name>A0A0U5B3R9_9VEST</name>
<keyword evidence="13 17" id="KW-0830">Ubiquinone</keyword>
<evidence type="ECO:0000256" key="1">
    <source>
        <dbReference type="ARBA" id="ARBA00004448"/>
    </source>
</evidence>
<dbReference type="InterPro" id="IPR003917">
    <property type="entry name" value="NADH_UbQ_OxRdtase_chain2"/>
</dbReference>
<keyword evidence="12 17" id="KW-0520">NAD</keyword>
<comment type="subcellular location">
    <subcellularLocation>
        <location evidence="1 17">Mitochondrion inner membrane</location>
        <topology evidence="1 17">Multi-pass membrane protein</topology>
    </subcellularLocation>
</comment>
<evidence type="ECO:0000256" key="6">
    <source>
        <dbReference type="ARBA" id="ARBA00022660"/>
    </source>
</evidence>
<dbReference type="GO" id="GO:0005743">
    <property type="term" value="C:mitochondrial inner membrane"/>
    <property type="evidence" value="ECO:0007669"/>
    <property type="project" value="UniProtKB-SubCell"/>
</dbReference>
<feature type="transmembrane region" description="Helical" evidence="17">
    <location>
        <begin position="61"/>
        <end position="82"/>
    </location>
</feature>
<evidence type="ECO:0000256" key="8">
    <source>
        <dbReference type="ARBA" id="ARBA00022792"/>
    </source>
</evidence>
<protein>
    <recommendedName>
        <fullName evidence="4 17">NADH-ubiquinone oxidoreductase chain 2</fullName>
        <ecNumber evidence="3 17">7.1.1.2</ecNumber>
    </recommendedName>
</protein>
<sequence>MISLMPHNFLFFFITLFGTTLSLSSSHWLGMWAGLELNLLGFIPLIVSRGMTLEAESAIKYFLVQALGSSILLLGSMTTFNLSLTWETMNSAHLWGLPFLILSLLLKLGAFPFHFWLPSVMAGLSWPMNLILTTWQKIAPLFLLSTIVQMWANSEKLMLLLILAGMSGLIGGLGGINQTQIRAIMAYSSIGHIGWLILCMTISEMVLKIYFLIYFFISVGLFLFLYASELSALHQTLYMKTNKLKMFQMMTIFMLLSQGGLPPLLGFVGKWAAIHFMCSFTSPLPLLPLIVGSLMSLFYYLSLLFSLTLSSSSNLEPLFHRFTKPSFKQSPVLSLLITGPIMALNISGSILIFLTIPMTEFF</sequence>
<dbReference type="InterPro" id="IPR050175">
    <property type="entry name" value="Complex_I_Subunit_2"/>
</dbReference>
<evidence type="ECO:0000256" key="14">
    <source>
        <dbReference type="ARBA" id="ARBA00023128"/>
    </source>
</evidence>
<comment type="similarity">
    <text evidence="2 17">Belongs to the complex I subunit 2 family.</text>
</comment>
<dbReference type="AlphaFoldDB" id="A0A0U5B3R9"/>
<keyword evidence="11 17" id="KW-1133">Transmembrane helix</keyword>
<evidence type="ECO:0000256" key="9">
    <source>
        <dbReference type="ARBA" id="ARBA00022967"/>
    </source>
</evidence>
<evidence type="ECO:0000256" key="16">
    <source>
        <dbReference type="ARBA" id="ARBA00049551"/>
    </source>
</evidence>
<feature type="domain" description="NADH:quinone oxidoreductase/Mrp antiporter transmembrane" evidence="18">
    <location>
        <begin position="25"/>
        <end position="284"/>
    </location>
</feature>
<keyword evidence="9 17" id="KW-1278">Translocase</keyword>
<accession>A0A0U5B3R9</accession>
<dbReference type="GO" id="GO:0006120">
    <property type="term" value="P:mitochondrial electron transport, NADH to ubiquinone"/>
    <property type="evidence" value="ECO:0007669"/>
    <property type="project" value="InterPro"/>
</dbReference>
<keyword evidence="6 17" id="KW-0679">Respiratory chain</keyword>
<feature type="transmembrane region" description="Helical" evidence="17">
    <location>
        <begin position="209"/>
        <end position="228"/>
    </location>
</feature>
<keyword evidence="5" id="KW-0813">Transport</keyword>
<feature type="transmembrane region" description="Helical" evidence="17">
    <location>
        <begin position="332"/>
        <end position="356"/>
    </location>
</feature>
<evidence type="ECO:0000256" key="12">
    <source>
        <dbReference type="ARBA" id="ARBA00023027"/>
    </source>
</evidence>
<dbReference type="Pfam" id="PF00361">
    <property type="entry name" value="Proton_antipo_M"/>
    <property type="match status" value="1"/>
</dbReference>
<evidence type="ECO:0000256" key="2">
    <source>
        <dbReference type="ARBA" id="ARBA00007012"/>
    </source>
</evidence>
<evidence type="ECO:0000313" key="19">
    <source>
        <dbReference type="EMBL" id="BAU24801.1"/>
    </source>
</evidence>
<gene>
    <name evidence="19" type="primary">ND2</name>
</gene>